<dbReference type="Pfam" id="PF08768">
    <property type="entry name" value="THAP4_heme-bd"/>
    <property type="match status" value="1"/>
</dbReference>
<name>A0ABT5QUT6_9GAMM</name>
<dbReference type="Gene3D" id="2.40.128.20">
    <property type="match status" value="1"/>
</dbReference>
<dbReference type="Proteomes" id="UP001149400">
    <property type="component" value="Unassembled WGS sequence"/>
</dbReference>
<sequence length="205" mass="22436">MALPSLSVAEESTIINGLDFGPLAGLVGTWKSVDSGGVDVAPGQEGTKQGKGGPSVKPFYETITFTAAADATNASDQYLVSLYYEQEVFKKEDNAKFHDQRGYLIYDKVNQVVYNSFCVPRAVCIVTQGDAGNHIQFSTAKEGMAQSQYMFENATTSDFTMVLDFSEKDILRYTQTTSLNIYDKPFSHSDSSTLMKISNPNSPKT</sequence>
<dbReference type="InterPro" id="IPR014878">
    <property type="entry name" value="THAP4-like_heme-bd"/>
</dbReference>
<organism evidence="2 3">
    <name type="scientific">Enterovibrio gelatinilyticus</name>
    <dbReference type="NCBI Taxonomy" id="2899819"/>
    <lineage>
        <taxon>Bacteria</taxon>
        <taxon>Pseudomonadati</taxon>
        <taxon>Pseudomonadota</taxon>
        <taxon>Gammaproteobacteria</taxon>
        <taxon>Vibrionales</taxon>
        <taxon>Vibrionaceae</taxon>
        <taxon>Enterovibrio</taxon>
    </lineage>
</organism>
<dbReference type="PIRSF" id="PIRSF036226">
    <property type="entry name" value="UCP036226"/>
    <property type="match status" value="1"/>
</dbReference>
<evidence type="ECO:0000313" key="3">
    <source>
        <dbReference type="Proteomes" id="UP001149400"/>
    </source>
</evidence>
<accession>A0ABT5QUT6</accession>
<protein>
    <submittedName>
        <fullName evidence="2">Heme-binding beta-barrel domain-containing protein</fullName>
    </submittedName>
</protein>
<dbReference type="SUPFAM" id="SSF50814">
    <property type="entry name" value="Lipocalins"/>
    <property type="match status" value="1"/>
</dbReference>
<proteinExistence type="predicted"/>
<feature type="domain" description="THAP4-like heme-binding" evidence="1">
    <location>
        <begin position="20"/>
        <end position="196"/>
    </location>
</feature>
<comment type="caution">
    <text evidence="2">The sequence shown here is derived from an EMBL/GenBank/DDBJ whole genome shotgun (WGS) entry which is preliminary data.</text>
</comment>
<reference evidence="2" key="1">
    <citation type="submission" date="2021-12" db="EMBL/GenBank/DDBJ databases">
        <title>Enterovibrio ZSDZ35 sp. nov. and Enterovibrio ZSDZ42 sp. nov., isolated from coastal seawater in Qingdao.</title>
        <authorList>
            <person name="Zhang P."/>
        </authorList>
    </citation>
    <scope>NUCLEOTIDE SEQUENCE</scope>
    <source>
        <strain evidence="2">ZSDZ42</strain>
    </source>
</reference>
<dbReference type="InterPro" id="IPR012674">
    <property type="entry name" value="Calycin"/>
</dbReference>
<evidence type="ECO:0000313" key="2">
    <source>
        <dbReference type="EMBL" id="MDD1791768.1"/>
    </source>
</evidence>
<keyword evidence="3" id="KW-1185">Reference proteome</keyword>
<dbReference type="InterPro" id="IPR014602">
    <property type="entry name" value="UCP036226"/>
</dbReference>
<evidence type="ECO:0000259" key="1">
    <source>
        <dbReference type="Pfam" id="PF08768"/>
    </source>
</evidence>
<gene>
    <name evidence="2" type="ORF">LRP50_01320</name>
</gene>
<dbReference type="EMBL" id="JAJUBC010000001">
    <property type="protein sequence ID" value="MDD1791768.1"/>
    <property type="molecule type" value="Genomic_DNA"/>
</dbReference>